<dbReference type="PROSITE" id="PS51167">
    <property type="entry name" value="CHORISMATE_MUT_1"/>
    <property type="match status" value="1"/>
</dbReference>
<dbReference type="GO" id="GO:0008652">
    <property type="term" value="P:amino acid biosynthetic process"/>
    <property type="evidence" value="ECO:0007669"/>
    <property type="project" value="UniProtKB-UniRule"/>
</dbReference>
<dbReference type="NCBIfam" id="TIGR01796">
    <property type="entry name" value="CM_mono_aroH"/>
    <property type="match status" value="1"/>
</dbReference>
<evidence type="ECO:0000256" key="3">
    <source>
        <dbReference type="PROSITE-ProRule" id="PRU00514"/>
    </source>
</evidence>
<dbReference type="EMBL" id="SNYJ01000003">
    <property type="protein sequence ID" value="TDQ41528.1"/>
    <property type="molecule type" value="Genomic_DNA"/>
</dbReference>
<dbReference type="SUPFAM" id="SSF55298">
    <property type="entry name" value="YjgF-like"/>
    <property type="match status" value="1"/>
</dbReference>
<evidence type="ECO:0000256" key="1">
    <source>
        <dbReference type="NCBIfam" id="TIGR01796"/>
    </source>
</evidence>
<comment type="catalytic activity">
    <reaction evidence="3">
        <text>chorismate = prephenate</text>
        <dbReference type="Rhea" id="RHEA:13897"/>
        <dbReference type="ChEBI" id="CHEBI:29748"/>
        <dbReference type="ChEBI" id="CHEBI:29934"/>
        <dbReference type="EC" id="5.4.99.5"/>
    </reaction>
</comment>
<organism evidence="4 5">
    <name type="scientific">Aureibacillus halotolerans</name>
    <dbReference type="NCBI Taxonomy" id="1508390"/>
    <lineage>
        <taxon>Bacteria</taxon>
        <taxon>Bacillati</taxon>
        <taxon>Bacillota</taxon>
        <taxon>Bacilli</taxon>
        <taxon>Bacillales</taxon>
        <taxon>Bacillaceae</taxon>
        <taxon>Aureibacillus</taxon>
    </lineage>
</organism>
<dbReference type="InterPro" id="IPR035959">
    <property type="entry name" value="RutC-like_sf"/>
</dbReference>
<reference evidence="4 5" key="1">
    <citation type="submission" date="2019-03" db="EMBL/GenBank/DDBJ databases">
        <title>Genomic Encyclopedia of Type Strains, Phase IV (KMG-IV): sequencing the most valuable type-strain genomes for metagenomic binning, comparative biology and taxonomic classification.</title>
        <authorList>
            <person name="Goeker M."/>
        </authorList>
    </citation>
    <scope>NUCLEOTIDE SEQUENCE [LARGE SCALE GENOMIC DNA]</scope>
    <source>
        <strain evidence="4 5">DSM 28697</strain>
    </source>
</reference>
<keyword evidence="3" id="KW-0413">Isomerase</keyword>
<protein>
    <recommendedName>
        <fullName evidence="1 3">chorismate mutase</fullName>
        <ecNumber evidence="1 3">5.4.99.5</ecNumber>
    </recommendedName>
</protein>
<keyword evidence="5" id="KW-1185">Reference proteome</keyword>
<dbReference type="Gene3D" id="3.30.1330.40">
    <property type="entry name" value="RutC-like"/>
    <property type="match status" value="1"/>
</dbReference>
<evidence type="ECO:0000256" key="2">
    <source>
        <dbReference type="PIRSR" id="PIRSR005965-1"/>
    </source>
</evidence>
<dbReference type="CDD" id="cd02185">
    <property type="entry name" value="AroH"/>
    <property type="match status" value="1"/>
</dbReference>
<dbReference type="GO" id="GO:0046417">
    <property type="term" value="P:chorismate metabolic process"/>
    <property type="evidence" value="ECO:0007669"/>
    <property type="project" value="TreeGrafter"/>
</dbReference>
<sequence>MIRGIRGATTVKDNNESDILDNTEALFRAMIHENAIEPDDVASVYVSVTENLDAVFPAKALRRIEGWTFVPIMCMAEASIVGSLTSCIRVMMHVNTTTSQDQIRHVYLEDAIVLRPDLALTEDNQV</sequence>
<keyword evidence="2 3" id="KW-0057">Aromatic amino acid biosynthesis</keyword>
<evidence type="ECO:0000313" key="4">
    <source>
        <dbReference type="EMBL" id="TDQ41528.1"/>
    </source>
</evidence>
<keyword evidence="2 3" id="KW-0028">Amino-acid biosynthesis</keyword>
<dbReference type="GO" id="GO:0009073">
    <property type="term" value="P:aromatic amino acid family biosynthetic process"/>
    <property type="evidence" value="ECO:0007669"/>
    <property type="project" value="UniProtKB-UniRule"/>
</dbReference>
<dbReference type="OrthoDB" id="9802232at2"/>
<dbReference type="Pfam" id="PF07736">
    <property type="entry name" value="CM_1"/>
    <property type="match status" value="1"/>
</dbReference>
<proteinExistence type="predicted"/>
<accession>A0A4R6U4Z0</accession>
<dbReference type="PANTHER" id="PTHR21164:SF0">
    <property type="entry name" value="CHORISMATE MUTASE AROH"/>
    <property type="match status" value="1"/>
</dbReference>
<dbReference type="Proteomes" id="UP000295632">
    <property type="component" value="Unassembled WGS sequence"/>
</dbReference>
<feature type="binding site" evidence="2">
    <location>
        <position position="89"/>
    </location>
    <ligand>
        <name>prephenate</name>
        <dbReference type="ChEBI" id="CHEBI:29934"/>
    </ligand>
</feature>
<comment type="caution">
    <text evidence="4">The sequence shown here is derived from an EMBL/GenBank/DDBJ whole genome shotgun (WGS) entry which is preliminary data.</text>
</comment>
<dbReference type="EC" id="5.4.99.5" evidence="1 3"/>
<evidence type="ECO:0000313" key="5">
    <source>
        <dbReference type="Proteomes" id="UP000295632"/>
    </source>
</evidence>
<dbReference type="RefSeq" id="WP_133579398.1">
    <property type="nucleotide sequence ID" value="NZ_SNYJ01000003.1"/>
</dbReference>
<dbReference type="GO" id="GO:0004106">
    <property type="term" value="F:chorismate mutase activity"/>
    <property type="evidence" value="ECO:0007669"/>
    <property type="project" value="UniProtKB-UniRule"/>
</dbReference>
<dbReference type="InterPro" id="IPR008243">
    <property type="entry name" value="Chorismate_mutase_AroH"/>
</dbReference>
<gene>
    <name evidence="4" type="ORF">EV213_103106</name>
</gene>
<dbReference type="AlphaFoldDB" id="A0A4R6U4Z0"/>
<dbReference type="PIRSF" id="PIRSF005965">
    <property type="entry name" value="Chor_mut_AroH"/>
    <property type="match status" value="1"/>
</dbReference>
<feature type="binding site" evidence="2">
    <location>
        <position position="6"/>
    </location>
    <ligand>
        <name>prephenate</name>
        <dbReference type="ChEBI" id="CHEBI:29934"/>
    </ligand>
</feature>
<dbReference type="UniPathway" id="UPA00120">
    <property type="reaction ID" value="UER00203"/>
</dbReference>
<feature type="binding site" evidence="2">
    <location>
        <position position="107"/>
    </location>
    <ligand>
        <name>prephenate</name>
        <dbReference type="ChEBI" id="CHEBI:29934"/>
    </ligand>
</feature>
<name>A0A4R6U4Z0_9BACI</name>
<dbReference type="PANTHER" id="PTHR21164">
    <property type="entry name" value="CHORISMATE MUTASE"/>
    <property type="match status" value="1"/>
</dbReference>